<dbReference type="EC" id="2.3.1.266" evidence="3"/>
<protein>
    <recommendedName>
        <fullName evidence="3">[Ribosomal protein bS18]-alanine N-acetyltransferase</fullName>
        <ecNumber evidence="3">2.3.1.266</ecNumber>
    </recommendedName>
</protein>
<feature type="active site" description="Proton acceptor" evidence="3">
    <location>
        <position position="116"/>
    </location>
</feature>
<comment type="subcellular location">
    <subcellularLocation>
        <location evidence="3">Cytoplasm</location>
    </subcellularLocation>
</comment>
<dbReference type="NCBIfam" id="TIGR01575">
    <property type="entry name" value="rimI"/>
    <property type="match status" value="1"/>
</dbReference>
<evidence type="ECO:0000256" key="1">
    <source>
        <dbReference type="ARBA" id="ARBA00022679"/>
    </source>
</evidence>
<feature type="binding site" evidence="3">
    <location>
        <position position="121"/>
    </location>
    <ligand>
        <name>acetyl-CoA</name>
        <dbReference type="ChEBI" id="CHEBI:57288"/>
    </ligand>
</feature>
<dbReference type="Pfam" id="PF00583">
    <property type="entry name" value="Acetyltransf_1"/>
    <property type="match status" value="1"/>
</dbReference>
<comment type="function">
    <text evidence="3">Acetylates the N-terminal alanine of ribosomal protein bS18.</text>
</comment>
<organism evidence="5 6">
    <name type="scientific">Marinobacter adhaerens</name>
    <dbReference type="NCBI Taxonomy" id="1033846"/>
    <lineage>
        <taxon>Bacteria</taxon>
        <taxon>Pseudomonadati</taxon>
        <taxon>Pseudomonadota</taxon>
        <taxon>Gammaproteobacteria</taxon>
        <taxon>Pseudomonadales</taxon>
        <taxon>Marinobacteraceae</taxon>
        <taxon>Marinobacter</taxon>
    </lineage>
</organism>
<evidence type="ECO:0000259" key="4">
    <source>
        <dbReference type="PROSITE" id="PS51186"/>
    </source>
</evidence>
<dbReference type="Gene3D" id="3.40.630.30">
    <property type="match status" value="1"/>
</dbReference>
<accession>A0A352IXB3</accession>
<evidence type="ECO:0000256" key="2">
    <source>
        <dbReference type="ARBA" id="ARBA00023315"/>
    </source>
</evidence>
<dbReference type="AlphaFoldDB" id="A0A352IXB3"/>
<comment type="caution">
    <text evidence="5">The sequence shown here is derived from an EMBL/GenBank/DDBJ whole genome shotgun (WGS) entry which is preliminary data.</text>
</comment>
<dbReference type="GO" id="GO:0008999">
    <property type="term" value="F:protein-N-terminal-alanine acetyltransferase activity"/>
    <property type="evidence" value="ECO:0007669"/>
    <property type="project" value="UniProtKB-UniRule"/>
</dbReference>
<keyword evidence="3" id="KW-0963">Cytoplasm</keyword>
<dbReference type="GO" id="GO:0005737">
    <property type="term" value="C:cytoplasm"/>
    <property type="evidence" value="ECO:0007669"/>
    <property type="project" value="UniProtKB-SubCell"/>
</dbReference>
<dbReference type="InterPro" id="IPR043690">
    <property type="entry name" value="RimI"/>
</dbReference>
<dbReference type="Proteomes" id="UP000263489">
    <property type="component" value="Unassembled WGS sequence"/>
</dbReference>
<sequence>MPYPETYQKVLDADLIVRPLVPEDVPDVLDIERQGYSHPWSESVFLDCFKDNYRLWGACHGGKLTAYAVVAYMVDEAHLLNICVHPRARGEGVGRYLLRHVLATAAHEGMAQLLLEVRDSNHAAIALYQNEGFHEIGQRPGYYPSASGREDARVLMLALGQ</sequence>
<comment type="caution">
    <text evidence="3">Lacks conserved residue(s) required for the propagation of feature annotation.</text>
</comment>
<proteinExistence type="inferred from homology"/>
<dbReference type="RefSeq" id="WP_008176564.1">
    <property type="nucleotide sequence ID" value="NZ_CBDDHG010000002.1"/>
</dbReference>
<dbReference type="EMBL" id="DNNA01000278">
    <property type="protein sequence ID" value="HBC36096.1"/>
    <property type="molecule type" value="Genomic_DNA"/>
</dbReference>
<dbReference type="PANTHER" id="PTHR43877">
    <property type="entry name" value="AMINOALKYLPHOSPHONATE N-ACETYLTRANSFERASE-RELATED-RELATED"/>
    <property type="match status" value="1"/>
</dbReference>
<dbReference type="SUPFAM" id="SSF55729">
    <property type="entry name" value="Acyl-CoA N-acyltransferases (Nat)"/>
    <property type="match status" value="1"/>
</dbReference>
<dbReference type="HAMAP" id="MF_02210">
    <property type="entry name" value="RimI"/>
    <property type="match status" value="1"/>
</dbReference>
<comment type="catalytic activity">
    <reaction evidence="3">
        <text>N-terminal L-alanyl-[ribosomal protein bS18] + acetyl-CoA = N-terminal N(alpha)-acetyl-L-alanyl-[ribosomal protein bS18] + CoA + H(+)</text>
        <dbReference type="Rhea" id="RHEA:43756"/>
        <dbReference type="Rhea" id="RHEA-COMP:10676"/>
        <dbReference type="Rhea" id="RHEA-COMP:10677"/>
        <dbReference type="ChEBI" id="CHEBI:15378"/>
        <dbReference type="ChEBI" id="CHEBI:57287"/>
        <dbReference type="ChEBI" id="CHEBI:57288"/>
        <dbReference type="ChEBI" id="CHEBI:64718"/>
        <dbReference type="ChEBI" id="CHEBI:83683"/>
        <dbReference type="EC" id="2.3.1.266"/>
    </reaction>
</comment>
<name>A0A352IXB3_9GAMM</name>
<evidence type="ECO:0000313" key="5">
    <source>
        <dbReference type="EMBL" id="HBC36096.1"/>
    </source>
</evidence>
<feature type="active site" description="Proton donor" evidence="3">
    <location>
        <position position="128"/>
    </location>
</feature>
<reference evidence="5 6" key="1">
    <citation type="journal article" date="2018" name="Nat. Biotechnol.">
        <title>A standardized bacterial taxonomy based on genome phylogeny substantially revises the tree of life.</title>
        <authorList>
            <person name="Parks D.H."/>
            <person name="Chuvochina M."/>
            <person name="Waite D.W."/>
            <person name="Rinke C."/>
            <person name="Skarshewski A."/>
            <person name="Chaumeil P.A."/>
            <person name="Hugenholtz P."/>
        </authorList>
    </citation>
    <scope>NUCLEOTIDE SEQUENCE [LARGE SCALE GENOMIC DNA]</scope>
    <source>
        <strain evidence="5">UBA9380</strain>
    </source>
</reference>
<dbReference type="PROSITE" id="PS51186">
    <property type="entry name" value="GNAT"/>
    <property type="match status" value="1"/>
</dbReference>
<keyword evidence="2 3" id="KW-0012">Acyltransferase</keyword>
<feature type="domain" description="N-acetyltransferase" evidence="4">
    <location>
        <begin position="15"/>
        <end position="160"/>
    </location>
</feature>
<evidence type="ECO:0000313" key="6">
    <source>
        <dbReference type="Proteomes" id="UP000263489"/>
    </source>
</evidence>
<dbReference type="InterPro" id="IPR016181">
    <property type="entry name" value="Acyl_CoA_acyltransferase"/>
</dbReference>
<gene>
    <name evidence="3 5" type="primary">rimI</name>
    <name evidence="5" type="ORF">DC045_17690</name>
</gene>
<dbReference type="CDD" id="cd04301">
    <property type="entry name" value="NAT_SF"/>
    <property type="match status" value="1"/>
</dbReference>
<evidence type="ECO:0000256" key="3">
    <source>
        <dbReference type="HAMAP-Rule" id="MF_02210"/>
    </source>
</evidence>
<dbReference type="InterPro" id="IPR000182">
    <property type="entry name" value="GNAT_dom"/>
</dbReference>
<comment type="similarity">
    <text evidence="3">Belongs to the acetyltransferase family. RimI subfamily.</text>
</comment>
<dbReference type="InterPro" id="IPR050832">
    <property type="entry name" value="Bact_Acetyltransf"/>
</dbReference>
<dbReference type="InterPro" id="IPR006464">
    <property type="entry name" value="AcTrfase_RimI/Ard1"/>
</dbReference>
<keyword evidence="1 3" id="KW-0808">Transferase</keyword>